<evidence type="ECO:0000313" key="2">
    <source>
        <dbReference type="EMBL" id="KAJ4339068.1"/>
    </source>
</evidence>
<reference evidence="2" key="1">
    <citation type="submission" date="2022-10" db="EMBL/GenBank/DDBJ databases">
        <title>Tapping the CABI collections for fungal endophytes: first genome assemblies for Collariella, Neodidymelliopsis, Ascochyta clinopodiicola, Didymella pomorum, Didymosphaeria variabile, Neocosmospora piperis and Neocucurbitaria cava.</title>
        <authorList>
            <person name="Hill R."/>
        </authorList>
    </citation>
    <scope>NUCLEOTIDE SEQUENCE</scope>
    <source>
        <strain evidence="2">IMI 360193</strain>
    </source>
</reference>
<protein>
    <submittedName>
        <fullName evidence="2">Uncharacterized protein</fullName>
    </submittedName>
</protein>
<comment type="caution">
    <text evidence="2">The sequence shown here is derived from an EMBL/GenBank/DDBJ whole genome shotgun (WGS) entry which is preliminary data.</text>
</comment>
<dbReference type="EMBL" id="JAPEUV010000025">
    <property type="protein sequence ID" value="KAJ4339068.1"/>
    <property type="molecule type" value="Genomic_DNA"/>
</dbReference>
<proteinExistence type="predicted"/>
<evidence type="ECO:0000313" key="3">
    <source>
        <dbReference type="Proteomes" id="UP001140562"/>
    </source>
</evidence>
<name>A0A9W8X3Q8_9PLEO</name>
<gene>
    <name evidence="2" type="ORF">N0V87_003503</name>
</gene>
<organism evidence="2 3">
    <name type="scientific">Didymella glomerata</name>
    <dbReference type="NCBI Taxonomy" id="749621"/>
    <lineage>
        <taxon>Eukaryota</taxon>
        <taxon>Fungi</taxon>
        <taxon>Dikarya</taxon>
        <taxon>Ascomycota</taxon>
        <taxon>Pezizomycotina</taxon>
        <taxon>Dothideomycetes</taxon>
        <taxon>Pleosporomycetidae</taxon>
        <taxon>Pleosporales</taxon>
        <taxon>Pleosporineae</taxon>
        <taxon>Didymellaceae</taxon>
        <taxon>Didymella</taxon>
    </lineage>
</organism>
<dbReference type="AlphaFoldDB" id="A0A9W8X3Q8"/>
<evidence type="ECO:0000256" key="1">
    <source>
        <dbReference type="SAM" id="MobiDB-lite"/>
    </source>
</evidence>
<accession>A0A9W8X3Q8</accession>
<dbReference type="OrthoDB" id="3771551at2759"/>
<keyword evidence="3" id="KW-1185">Reference proteome</keyword>
<feature type="region of interest" description="Disordered" evidence="1">
    <location>
        <begin position="1"/>
        <end position="36"/>
    </location>
</feature>
<sequence>MRAAMTLPLKKRAAAEPAEQADPKKQRSASAKTVEAEEEFESVQIATDLHGKFDSYPKALRQHVECTYTDDVYKILEAFASGGASPKKYTYHIVRGTHVQGGDVLDYRNTQPEIYYCVSMANVALLEQFLRIAPNKKADFVKAPDVKLTNPDFAGLHSVPPGHMGWGFDALGCLSLHETSIYNNRLKHAFAYVGRKEVDPVPID</sequence>
<dbReference type="Proteomes" id="UP001140562">
    <property type="component" value="Unassembled WGS sequence"/>
</dbReference>